<keyword evidence="1" id="KW-0677">Repeat</keyword>
<dbReference type="InterPro" id="IPR036116">
    <property type="entry name" value="FN3_sf"/>
</dbReference>
<protein>
    <submittedName>
        <fullName evidence="4">Fibronectin type III domain-containing protein</fullName>
    </submittedName>
</protein>
<gene>
    <name evidence="4" type="ORF">HG543_40955</name>
</gene>
<evidence type="ECO:0000256" key="2">
    <source>
        <dbReference type="SAM" id="SignalP"/>
    </source>
</evidence>
<evidence type="ECO:0000259" key="3">
    <source>
        <dbReference type="PROSITE" id="PS50853"/>
    </source>
</evidence>
<feature type="signal peptide" evidence="2">
    <location>
        <begin position="1"/>
        <end position="26"/>
    </location>
</feature>
<evidence type="ECO:0000313" key="4">
    <source>
        <dbReference type="EMBL" id="NMO21175.1"/>
    </source>
</evidence>
<dbReference type="SUPFAM" id="SSF49265">
    <property type="entry name" value="Fibronectin type III"/>
    <property type="match status" value="1"/>
</dbReference>
<dbReference type="InterPro" id="IPR013783">
    <property type="entry name" value="Ig-like_fold"/>
</dbReference>
<dbReference type="PROSITE" id="PS51257">
    <property type="entry name" value="PROKAR_LIPOPROTEIN"/>
    <property type="match status" value="1"/>
</dbReference>
<dbReference type="InterPro" id="IPR003961">
    <property type="entry name" value="FN3_dom"/>
</dbReference>
<evidence type="ECO:0000313" key="5">
    <source>
        <dbReference type="Proteomes" id="UP000518300"/>
    </source>
</evidence>
<proteinExistence type="predicted"/>
<dbReference type="PROSITE" id="PS50853">
    <property type="entry name" value="FN3"/>
    <property type="match status" value="2"/>
</dbReference>
<dbReference type="InterPro" id="IPR050964">
    <property type="entry name" value="Striated_Muscle_Regulatory"/>
</dbReference>
<feature type="non-terminal residue" evidence="4">
    <location>
        <position position="222"/>
    </location>
</feature>
<feature type="domain" description="Fibronectin type-III" evidence="3">
    <location>
        <begin position="128"/>
        <end position="216"/>
    </location>
</feature>
<feature type="chain" id="PRO_5032297268" evidence="2">
    <location>
        <begin position="27"/>
        <end position="222"/>
    </location>
</feature>
<dbReference type="Gene3D" id="2.60.40.10">
    <property type="entry name" value="Immunoglobulins"/>
    <property type="match status" value="2"/>
</dbReference>
<organism evidence="4 5">
    <name type="scientific">Pyxidicoccus fallax</name>
    <dbReference type="NCBI Taxonomy" id="394095"/>
    <lineage>
        <taxon>Bacteria</taxon>
        <taxon>Pseudomonadati</taxon>
        <taxon>Myxococcota</taxon>
        <taxon>Myxococcia</taxon>
        <taxon>Myxococcales</taxon>
        <taxon>Cystobacterineae</taxon>
        <taxon>Myxococcaceae</taxon>
        <taxon>Pyxidicoccus</taxon>
    </lineage>
</organism>
<dbReference type="SMART" id="SM00060">
    <property type="entry name" value="FN3"/>
    <property type="match status" value="2"/>
</dbReference>
<dbReference type="RefSeq" id="WP_169350371.1">
    <property type="nucleotide sequence ID" value="NZ_JABBJJ010000301.1"/>
</dbReference>
<dbReference type="PANTHER" id="PTHR13817">
    <property type="entry name" value="TITIN"/>
    <property type="match status" value="1"/>
</dbReference>
<dbReference type="EMBL" id="JABBJJ010000301">
    <property type="protein sequence ID" value="NMO21175.1"/>
    <property type="molecule type" value="Genomic_DNA"/>
</dbReference>
<evidence type="ECO:0000256" key="1">
    <source>
        <dbReference type="ARBA" id="ARBA00022737"/>
    </source>
</evidence>
<feature type="domain" description="Fibronectin type-III" evidence="3">
    <location>
        <begin position="33"/>
        <end position="125"/>
    </location>
</feature>
<name>A0A848LTA9_9BACT</name>
<sequence>MPPVTRVPLCVLLAALAWLFSGCGSSEDEAVQPPGLPIDVTAEAGVREARVAWTAPEPKRGAPVHAYTVRASPGDIAVTVPGKDTRATVPGLANGTMYTFTVQASNPVGEGPLSVPSQPITTPDLPGAVEILTVSVEATRATLTWRTPGSDGGSPLTDNVVTAQPGDVQVRVAGNATTATLEGLASATRYTFTIQARNAVGDGPRSDAWVTSTLCGAVSLVD</sequence>
<dbReference type="CDD" id="cd00063">
    <property type="entry name" value="FN3"/>
    <property type="match status" value="2"/>
</dbReference>
<dbReference type="AlphaFoldDB" id="A0A848LTA9"/>
<accession>A0A848LTA9</accession>
<dbReference type="Pfam" id="PF00041">
    <property type="entry name" value="fn3"/>
    <property type="match status" value="2"/>
</dbReference>
<dbReference type="PRINTS" id="PR00014">
    <property type="entry name" value="FNTYPEIII"/>
</dbReference>
<keyword evidence="5" id="KW-1185">Reference proteome</keyword>
<dbReference type="Proteomes" id="UP000518300">
    <property type="component" value="Unassembled WGS sequence"/>
</dbReference>
<keyword evidence="2" id="KW-0732">Signal</keyword>
<dbReference type="PANTHER" id="PTHR13817:SF73">
    <property type="entry name" value="FIBRONECTIN TYPE-III DOMAIN-CONTAINING PROTEIN"/>
    <property type="match status" value="1"/>
</dbReference>
<comment type="caution">
    <text evidence="4">The sequence shown here is derived from an EMBL/GenBank/DDBJ whole genome shotgun (WGS) entry which is preliminary data.</text>
</comment>
<reference evidence="4 5" key="1">
    <citation type="submission" date="2020-04" db="EMBL/GenBank/DDBJ databases">
        <title>Draft genome of Pyxidicoccus fallax type strain.</title>
        <authorList>
            <person name="Whitworth D.E."/>
        </authorList>
    </citation>
    <scope>NUCLEOTIDE SEQUENCE [LARGE SCALE GENOMIC DNA]</scope>
    <source>
        <strain evidence="4 5">DSM 14698</strain>
    </source>
</reference>